<name>A0A830HR47_9CHLO</name>
<evidence type="ECO:0000313" key="3">
    <source>
        <dbReference type="Proteomes" id="UP000660262"/>
    </source>
</evidence>
<dbReference type="Pfam" id="PF00899">
    <property type="entry name" value="ThiF"/>
    <property type="match status" value="1"/>
</dbReference>
<dbReference type="GO" id="GO:0061503">
    <property type="term" value="F:tRNA threonylcarbamoyladenosine dehydratase"/>
    <property type="evidence" value="ECO:0007669"/>
    <property type="project" value="TreeGrafter"/>
</dbReference>
<dbReference type="InterPro" id="IPR045886">
    <property type="entry name" value="ThiF/MoeB/HesA"/>
</dbReference>
<accession>A0A830HR47</accession>
<gene>
    <name evidence="2" type="ORF">PPROV_000666300</name>
</gene>
<proteinExistence type="predicted"/>
<dbReference type="PANTHER" id="PTHR43267:SF1">
    <property type="entry name" value="TRNA THREONYLCARBAMOYLADENOSINE DEHYDRATASE"/>
    <property type="match status" value="1"/>
</dbReference>
<sequence length="327" mass="34190">MVRVVALQQQQQLQLQQLQQRRSFCKGVRVACRGVVACRGGLVGGGARILETCRPRPCSLLSRAVHPRFAGVERAYGAETYRRLADTTVVVVGVGGVGSWAAEALVRTGVGAVVLVDLDEVCVSNINRQLCATQGAVGKPKASVLAERFREVNPDVDVIPLLEFVDESNVDDIVTGAAWAHLGSGVVSSPPAVVLDAIDDVRNKARLIAACHNHGIRCVTCGGAGGALDPAASLRRGDLAVAGGDALLKATRRALKDNCGFVPPVTGNGAPWGIPAVYCVQTNTDKSRASAADEYGRACDKYGSAVCVTASMGFFAASATLEEVQRP</sequence>
<evidence type="ECO:0000313" key="2">
    <source>
        <dbReference type="EMBL" id="GHP07921.1"/>
    </source>
</evidence>
<keyword evidence="3" id="KW-1185">Reference proteome</keyword>
<dbReference type="SUPFAM" id="SSF69572">
    <property type="entry name" value="Activating enzymes of the ubiquitin-like proteins"/>
    <property type="match status" value="1"/>
</dbReference>
<dbReference type="Gene3D" id="3.40.50.720">
    <property type="entry name" value="NAD(P)-binding Rossmann-like Domain"/>
    <property type="match status" value="1"/>
</dbReference>
<dbReference type="EMBL" id="BNJQ01000018">
    <property type="protein sequence ID" value="GHP07921.1"/>
    <property type="molecule type" value="Genomic_DNA"/>
</dbReference>
<dbReference type="InterPro" id="IPR035985">
    <property type="entry name" value="Ubiquitin-activating_enz"/>
</dbReference>
<protein>
    <recommendedName>
        <fullName evidence="1">THIF-type NAD/FAD binding fold domain-containing protein</fullName>
    </recommendedName>
</protein>
<feature type="domain" description="THIF-type NAD/FAD binding fold" evidence="1">
    <location>
        <begin position="75"/>
        <end position="225"/>
    </location>
</feature>
<dbReference type="GO" id="GO:0008641">
    <property type="term" value="F:ubiquitin-like modifier activating enzyme activity"/>
    <property type="evidence" value="ECO:0007669"/>
    <property type="project" value="InterPro"/>
</dbReference>
<organism evidence="2 3">
    <name type="scientific">Pycnococcus provasolii</name>
    <dbReference type="NCBI Taxonomy" id="41880"/>
    <lineage>
        <taxon>Eukaryota</taxon>
        <taxon>Viridiplantae</taxon>
        <taxon>Chlorophyta</taxon>
        <taxon>Pseudoscourfieldiophyceae</taxon>
        <taxon>Pseudoscourfieldiales</taxon>
        <taxon>Pycnococcaceae</taxon>
        <taxon>Pycnococcus</taxon>
    </lineage>
</organism>
<dbReference type="AlphaFoldDB" id="A0A830HR47"/>
<dbReference type="OrthoDB" id="567827at2759"/>
<reference evidence="2" key="1">
    <citation type="submission" date="2020-10" db="EMBL/GenBank/DDBJ databases">
        <title>Unveiling of a novel bifunctional photoreceptor, Dualchrome1, isolated from a cosmopolitan green alga.</title>
        <authorList>
            <person name="Suzuki S."/>
            <person name="Kawachi M."/>
        </authorList>
    </citation>
    <scope>NUCLEOTIDE SEQUENCE</scope>
    <source>
        <strain evidence="2">NIES 2893</strain>
    </source>
</reference>
<dbReference type="InterPro" id="IPR000594">
    <property type="entry name" value="ThiF_NAD_FAD-bd"/>
</dbReference>
<comment type="caution">
    <text evidence="2">The sequence shown here is derived from an EMBL/GenBank/DDBJ whole genome shotgun (WGS) entry which is preliminary data.</text>
</comment>
<dbReference type="PANTHER" id="PTHR43267">
    <property type="entry name" value="TRNA THREONYLCARBAMOYLADENOSINE DEHYDRATASE"/>
    <property type="match status" value="1"/>
</dbReference>
<dbReference type="Proteomes" id="UP000660262">
    <property type="component" value="Unassembled WGS sequence"/>
</dbReference>
<evidence type="ECO:0000259" key="1">
    <source>
        <dbReference type="Pfam" id="PF00899"/>
    </source>
</evidence>
<dbReference type="GO" id="GO:0061504">
    <property type="term" value="P:cyclic threonylcarbamoyladenosine biosynthetic process"/>
    <property type="evidence" value="ECO:0007669"/>
    <property type="project" value="TreeGrafter"/>
</dbReference>